<organism evidence="7 8">
    <name type="scientific">Streptomyces longispororuber</name>
    <dbReference type="NCBI Taxonomy" id="68230"/>
    <lineage>
        <taxon>Bacteria</taxon>
        <taxon>Bacillati</taxon>
        <taxon>Actinomycetota</taxon>
        <taxon>Actinomycetes</taxon>
        <taxon>Kitasatosporales</taxon>
        <taxon>Streptomycetaceae</taxon>
        <taxon>Streptomyces</taxon>
    </lineage>
</organism>
<evidence type="ECO:0000256" key="3">
    <source>
        <dbReference type="PIRSR" id="PIRSR603542-2"/>
    </source>
</evidence>
<proteinExistence type="predicted"/>
<evidence type="ECO:0000256" key="4">
    <source>
        <dbReference type="SAM" id="MobiDB-lite"/>
    </source>
</evidence>
<dbReference type="InterPro" id="IPR003542">
    <property type="entry name" value="Enbac_synth_compD-like"/>
</dbReference>
<feature type="compositionally biased region" description="Low complexity" evidence="4">
    <location>
        <begin position="11"/>
        <end position="22"/>
    </location>
</feature>
<feature type="binding site" evidence="3">
    <location>
        <position position="138"/>
    </location>
    <ligand>
        <name>Mg(2+)</name>
        <dbReference type="ChEBI" id="CHEBI:18420"/>
    </ligand>
</feature>
<keyword evidence="1 7" id="KW-0808">Transferase</keyword>
<dbReference type="GO" id="GO:0000287">
    <property type="term" value="F:magnesium ion binding"/>
    <property type="evidence" value="ECO:0007669"/>
    <property type="project" value="InterPro"/>
</dbReference>
<feature type="region of interest" description="Disordered" evidence="4">
    <location>
        <begin position="212"/>
        <end position="244"/>
    </location>
</feature>
<feature type="binding site" evidence="3">
    <location>
        <position position="137"/>
    </location>
    <ligand>
        <name>Mg(2+)</name>
        <dbReference type="ChEBI" id="CHEBI:18420"/>
    </ligand>
</feature>
<feature type="binding site" evidence="2">
    <location>
        <position position="186"/>
    </location>
    <ligand>
        <name>CoA</name>
        <dbReference type="ChEBI" id="CHEBI:57287"/>
    </ligand>
</feature>
<feature type="binding site" evidence="2">
    <location>
        <position position="79"/>
    </location>
    <ligand>
        <name>CoA</name>
        <dbReference type="ChEBI" id="CHEBI:57287"/>
    </ligand>
</feature>
<dbReference type="AlphaFoldDB" id="A0A918ZJF1"/>
<reference evidence="7" key="1">
    <citation type="journal article" date="2014" name="Int. J. Syst. Evol. Microbiol.">
        <title>Complete genome sequence of Corynebacterium casei LMG S-19264T (=DSM 44701T), isolated from a smear-ripened cheese.</title>
        <authorList>
            <consortium name="US DOE Joint Genome Institute (JGI-PGF)"/>
            <person name="Walter F."/>
            <person name="Albersmeier A."/>
            <person name="Kalinowski J."/>
            <person name="Ruckert C."/>
        </authorList>
    </citation>
    <scope>NUCLEOTIDE SEQUENCE</scope>
    <source>
        <strain evidence="7">JCM 4784</strain>
    </source>
</reference>
<dbReference type="Pfam" id="PF01648">
    <property type="entry name" value="ACPS"/>
    <property type="match status" value="1"/>
</dbReference>
<feature type="binding site" evidence="2">
    <location>
        <position position="196"/>
    </location>
    <ligand>
        <name>CoA</name>
        <dbReference type="ChEBI" id="CHEBI:57287"/>
    </ligand>
</feature>
<dbReference type="GO" id="GO:0009239">
    <property type="term" value="P:enterobactin biosynthetic process"/>
    <property type="evidence" value="ECO:0007669"/>
    <property type="project" value="InterPro"/>
</dbReference>
<gene>
    <name evidence="7" type="ORF">GCM10018785_26660</name>
</gene>
<feature type="binding site" evidence="2">
    <location>
        <position position="71"/>
    </location>
    <ligand>
        <name>CoA</name>
        <dbReference type="ChEBI" id="CHEBI:57287"/>
    </ligand>
</feature>
<comment type="cofactor">
    <cofactor evidence="3">
        <name>Mg(2+)</name>
        <dbReference type="ChEBI" id="CHEBI:18420"/>
    </cofactor>
</comment>
<name>A0A918ZJF1_9ACTN</name>
<keyword evidence="8" id="KW-1185">Reference proteome</keyword>
<evidence type="ECO:0000313" key="8">
    <source>
        <dbReference type="Proteomes" id="UP000608024"/>
    </source>
</evidence>
<keyword evidence="3" id="KW-0479">Metal-binding</keyword>
<dbReference type="InterPro" id="IPR037143">
    <property type="entry name" value="4-PPantetheinyl_Trfase_dom_sf"/>
</dbReference>
<feature type="domain" description="4'-phosphopantetheinyl transferase" evidence="5">
    <location>
        <begin position="133"/>
        <end position="209"/>
    </location>
</feature>
<dbReference type="InterPro" id="IPR041354">
    <property type="entry name" value="4PPT_N"/>
</dbReference>
<feature type="region of interest" description="Disordered" evidence="4">
    <location>
        <begin position="1"/>
        <end position="25"/>
    </location>
</feature>
<evidence type="ECO:0000256" key="2">
    <source>
        <dbReference type="PIRSR" id="PIRSR603542-1"/>
    </source>
</evidence>
<dbReference type="Pfam" id="PF17837">
    <property type="entry name" value="4PPT_N"/>
    <property type="match status" value="1"/>
</dbReference>
<dbReference type="GO" id="GO:0008897">
    <property type="term" value="F:holo-[acyl-carrier-protein] synthase activity"/>
    <property type="evidence" value="ECO:0007669"/>
    <property type="project" value="InterPro"/>
</dbReference>
<reference evidence="7" key="2">
    <citation type="submission" date="2020-09" db="EMBL/GenBank/DDBJ databases">
        <authorList>
            <person name="Sun Q."/>
            <person name="Ohkuma M."/>
        </authorList>
    </citation>
    <scope>NUCLEOTIDE SEQUENCE</scope>
    <source>
        <strain evidence="7">JCM 4784</strain>
    </source>
</reference>
<dbReference type="GO" id="GO:0005886">
    <property type="term" value="C:plasma membrane"/>
    <property type="evidence" value="ECO:0007669"/>
    <property type="project" value="TreeGrafter"/>
</dbReference>
<feature type="compositionally biased region" description="Low complexity" evidence="4">
    <location>
        <begin position="219"/>
        <end position="231"/>
    </location>
</feature>
<keyword evidence="3" id="KW-0460">Magnesium</keyword>
<evidence type="ECO:0000256" key="1">
    <source>
        <dbReference type="ARBA" id="ARBA00022679"/>
    </source>
</evidence>
<sequence length="275" mass="28755">MNTATSYGRTAPGVPRAGAAPSAVPPAPSAAPLLARIVPGDVVCREFTYDPDGVVLHPDEAALVARSVETRRREFTTGRHCAHLALDALGHPAPAVLPDAKGSPGWPAGVVGSITHCSGYRAAAVAPAARVRSVGIDATPGAPLPDGVLEAVALPAERRRVAELLARWPRVRWDSALFSAKESIYKTWYPLMRAPLEFEDADVVFHRADTDADTDADTGADTGTGADADAAGGSGTFTARILPSGHRPGFPRELRGRWLARGGLVLTAITLRPEG</sequence>
<dbReference type="GO" id="GO:0009366">
    <property type="term" value="C:enterobactin synthetase complex"/>
    <property type="evidence" value="ECO:0007669"/>
    <property type="project" value="InterPro"/>
</dbReference>
<dbReference type="InterPro" id="IPR008278">
    <property type="entry name" value="4-PPantetheinyl_Trfase_dom"/>
</dbReference>
<feature type="binding site" evidence="2">
    <location>
        <position position="137"/>
    </location>
    <ligand>
        <name>CoA</name>
        <dbReference type="ChEBI" id="CHEBI:57287"/>
    </ligand>
</feature>
<dbReference type="PRINTS" id="PR01399">
    <property type="entry name" value="ENTSNTHTASED"/>
</dbReference>
<feature type="binding site" evidence="2">
    <location>
        <position position="182"/>
    </location>
    <ligand>
        <name>CoA</name>
        <dbReference type="ChEBI" id="CHEBI:57287"/>
    </ligand>
</feature>
<protein>
    <submittedName>
        <fullName evidence="7">4'-phosphopantetheinyl transferase</fullName>
    </submittedName>
</protein>
<dbReference type="Proteomes" id="UP000608024">
    <property type="component" value="Unassembled WGS sequence"/>
</dbReference>
<evidence type="ECO:0000313" key="7">
    <source>
        <dbReference type="EMBL" id="GHE55997.1"/>
    </source>
</evidence>
<dbReference type="RefSeq" id="WP_229925598.1">
    <property type="nucleotide sequence ID" value="NZ_BNBT01000031.1"/>
</dbReference>
<dbReference type="SUPFAM" id="SSF56214">
    <property type="entry name" value="4'-phosphopantetheinyl transferase"/>
    <property type="match status" value="1"/>
</dbReference>
<feature type="domain" description="4'-phosphopantetheinyl transferase N-terminal" evidence="6">
    <location>
        <begin position="59"/>
        <end position="126"/>
    </location>
</feature>
<dbReference type="PANTHER" id="PTHR38096:SF1">
    <property type="entry name" value="ENTEROBACTIN SYNTHASE COMPONENT D"/>
    <property type="match status" value="1"/>
</dbReference>
<feature type="binding site" evidence="2">
    <location>
        <begin position="115"/>
        <end position="116"/>
    </location>
    <ligand>
        <name>CoA</name>
        <dbReference type="ChEBI" id="CHEBI:57287"/>
    </ligand>
</feature>
<comment type="caution">
    <text evidence="7">The sequence shown here is derived from an EMBL/GenBank/DDBJ whole genome shotgun (WGS) entry which is preliminary data.</text>
</comment>
<dbReference type="PANTHER" id="PTHR38096">
    <property type="entry name" value="ENTEROBACTIN SYNTHASE COMPONENT D"/>
    <property type="match status" value="1"/>
</dbReference>
<accession>A0A918ZJF1</accession>
<dbReference type="EMBL" id="BNBT01000031">
    <property type="protein sequence ID" value="GHE55997.1"/>
    <property type="molecule type" value="Genomic_DNA"/>
</dbReference>
<evidence type="ECO:0000259" key="6">
    <source>
        <dbReference type="Pfam" id="PF17837"/>
    </source>
</evidence>
<evidence type="ECO:0000259" key="5">
    <source>
        <dbReference type="Pfam" id="PF01648"/>
    </source>
</evidence>